<comment type="similarity">
    <text evidence="2">Belongs to the major facilitator superfamily.</text>
</comment>
<evidence type="ECO:0008006" key="10">
    <source>
        <dbReference type="Google" id="ProtNLM"/>
    </source>
</evidence>
<evidence type="ECO:0000256" key="5">
    <source>
        <dbReference type="ARBA" id="ARBA00022989"/>
    </source>
</evidence>
<gene>
    <name evidence="8" type="ORF">Pan189_24670</name>
</gene>
<dbReference type="Gene3D" id="1.20.1250.20">
    <property type="entry name" value="MFS general substrate transporter like domains"/>
    <property type="match status" value="1"/>
</dbReference>
<feature type="transmembrane region" description="Helical" evidence="7">
    <location>
        <begin position="183"/>
        <end position="204"/>
    </location>
</feature>
<dbReference type="AlphaFoldDB" id="A0A517R2H6"/>
<dbReference type="InterPro" id="IPR051788">
    <property type="entry name" value="MFS_Transporter"/>
</dbReference>
<feature type="transmembrane region" description="Helical" evidence="7">
    <location>
        <begin position="355"/>
        <end position="388"/>
    </location>
</feature>
<feature type="transmembrane region" description="Helical" evidence="7">
    <location>
        <begin position="117"/>
        <end position="138"/>
    </location>
</feature>
<name>A0A517R2H6_9PLAN</name>
<evidence type="ECO:0000256" key="4">
    <source>
        <dbReference type="ARBA" id="ARBA00022692"/>
    </source>
</evidence>
<feature type="transmembrane region" description="Helical" evidence="7">
    <location>
        <begin position="150"/>
        <end position="171"/>
    </location>
</feature>
<keyword evidence="3" id="KW-0813">Transport</keyword>
<feature type="transmembrane region" description="Helical" evidence="7">
    <location>
        <begin position="516"/>
        <end position="538"/>
    </location>
</feature>
<dbReference type="PANTHER" id="PTHR23514:SF3">
    <property type="entry name" value="BYPASS OF STOP CODON PROTEIN 6"/>
    <property type="match status" value="1"/>
</dbReference>
<keyword evidence="5 7" id="KW-1133">Transmembrane helix</keyword>
<evidence type="ECO:0000256" key="2">
    <source>
        <dbReference type="ARBA" id="ARBA00008335"/>
    </source>
</evidence>
<dbReference type="SUPFAM" id="SSF103473">
    <property type="entry name" value="MFS general substrate transporter"/>
    <property type="match status" value="1"/>
</dbReference>
<reference evidence="8 9" key="1">
    <citation type="submission" date="2019-02" db="EMBL/GenBank/DDBJ databases">
        <title>Deep-cultivation of Planctomycetes and their phenomic and genomic characterization uncovers novel biology.</title>
        <authorList>
            <person name="Wiegand S."/>
            <person name="Jogler M."/>
            <person name="Boedeker C."/>
            <person name="Pinto D."/>
            <person name="Vollmers J."/>
            <person name="Rivas-Marin E."/>
            <person name="Kohn T."/>
            <person name="Peeters S.H."/>
            <person name="Heuer A."/>
            <person name="Rast P."/>
            <person name="Oberbeckmann S."/>
            <person name="Bunk B."/>
            <person name="Jeske O."/>
            <person name="Meyerdierks A."/>
            <person name="Storesund J.E."/>
            <person name="Kallscheuer N."/>
            <person name="Luecker S."/>
            <person name="Lage O.M."/>
            <person name="Pohl T."/>
            <person name="Merkel B.J."/>
            <person name="Hornburger P."/>
            <person name="Mueller R.-W."/>
            <person name="Bruemmer F."/>
            <person name="Labrenz M."/>
            <person name="Spormann A.M."/>
            <person name="Op den Camp H."/>
            <person name="Overmann J."/>
            <person name="Amann R."/>
            <person name="Jetten M.S.M."/>
            <person name="Mascher T."/>
            <person name="Medema M.H."/>
            <person name="Devos D.P."/>
            <person name="Kaster A.-K."/>
            <person name="Ovreas L."/>
            <person name="Rohde M."/>
            <person name="Galperin M.Y."/>
            <person name="Jogler C."/>
        </authorList>
    </citation>
    <scope>NUCLEOTIDE SEQUENCE [LARGE SCALE GENOMIC DNA]</scope>
    <source>
        <strain evidence="8 9">Pan189</strain>
    </source>
</reference>
<evidence type="ECO:0000313" key="8">
    <source>
        <dbReference type="EMBL" id="QDT38082.1"/>
    </source>
</evidence>
<keyword evidence="9" id="KW-1185">Reference proteome</keyword>
<comment type="subcellular location">
    <subcellularLocation>
        <location evidence="1">Endomembrane system</location>
        <topology evidence="1">Multi-pass membrane protein</topology>
    </subcellularLocation>
</comment>
<feature type="transmembrane region" description="Helical" evidence="7">
    <location>
        <begin position="255"/>
        <end position="277"/>
    </location>
</feature>
<feature type="transmembrane region" description="Helical" evidence="7">
    <location>
        <begin position="84"/>
        <end position="105"/>
    </location>
</feature>
<keyword evidence="4 7" id="KW-0812">Transmembrane</keyword>
<evidence type="ECO:0000313" key="9">
    <source>
        <dbReference type="Proteomes" id="UP000317318"/>
    </source>
</evidence>
<dbReference type="EMBL" id="CP036268">
    <property type="protein sequence ID" value="QDT38082.1"/>
    <property type="molecule type" value="Genomic_DNA"/>
</dbReference>
<dbReference type="InterPro" id="IPR036259">
    <property type="entry name" value="MFS_trans_sf"/>
</dbReference>
<dbReference type="Proteomes" id="UP000317318">
    <property type="component" value="Chromosome"/>
</dbReference>
<feature type="transmembrane region" description="Helical" evidence="7">
    <location>
        <begin position="322"/>
        <end position="343"/>
    </location>
</feature>
<feature type="transmembrane region" description="Helical" evidence="7">
    <location>
        <begin position="225"/>
        <end position="243"/>
    </location>
</feature>
<organism evidence="8 9">
    <name type="scientific">Stratiformator vulcanicus</name>
    <dbReference type="NCBI Taxonomy" id="2527980"/>
    <lineage>
        <taxon>Bacteria</taxon>
        <taxon>Pseudomonadati</taxon>
        <taxon>Planctomycetota</taxon>
        <taxon>Planctomycetia</taxon>
        <taxon>Planctomycetales</taxon>
        <taxon>Planctomycetaceae</taxon>
        <taxon>Stratiformator</taxon>
    </lineage>
</organism>
<evidence type="ECO:0000256" key="7">
    <source>
        <dbReference type="SAM" id="Phobius"/>
    </source>
</evidence>
<keyword evidence="6 7" id="KW-0472">Membrane</keyword>
<dbReference type="GO" id="GO:0016020">
    <property type="term" value="C:membrane"/>
    <property type="evidence" value="ECO:0007669"/>
    <property type="project" value="TreeGrafter"/>
</dbReference>
<protein>
    <recommendedName>
        <fullName evidence="10">Major Facilitator Superfamily protein</fullName>
    </recommendedName>
</protein>
<dbReference type="GO" id="GO:0012505">
    <property type="term" value="C:endomembrane system"/>
    <property type="evidence" value="ECO:0007669"/>
    <property type="project" value="UniProtKB-SubCell"/>
</dbReference>
<feature type="transmembrane region" description="Helical" evidence="7">
    <location>
        <begin position="58"/>
        <end position="77"/>
    </location>
</feature>
<evidence type="ECO:0000256" key="6">
    <source>
        <dbReference type="ARBA" id="ARBA00023136"/>
    </source>
</evidence>
<sequence length="569" mass="60475">MSAEGSSTAAAKPSHNQVLFWGCFIALITTSFAFVGRLSLLNVWAAEFSLDPAETGRLAGIGIWPFAVSIIGFSLFIDRIGYKTAMIVAFIGHLTWTVMAVTAYYVEDKEVGFQLLYWGSLIVSLANGSVEAFINPVVATMFSDAKTKWLNILHAGWPAGLVVTGLFVMGVDAYDAGAESVTPWAVKVGVIGLPTLIYFIMLIGQSFPESERVAAGVSYRDMLREFGIGGALVVGFLLTLQLMDFFSGGDTATLALWQKLMFIGIGVGVVAAFGAYTRSIGNPMLLFLILIMMPLATTEIGTDGWITAIMEGAAENIPEGVPFHPAMVLVYTSAIMLVLRFFAGPLVHLVSPLGLLAISAILAIGGLTWLSSAQAIGILGAATLYGVGKTFFWPTMLGVVSEQCPRGGAFTLNAISGIGMLAVGTLGFPYIGILQSDAQKSALVASEELNEALPGLVENDKLQPVTPKASYEVLKYTAIDDAALTSLIEEEAGSAEAATELKEKVKSVRDRSNQKALLTMAAFPTFMLVCYLILVIYFRTKGGYKAEVLTHDPGEKADEFAGGVAAAVE</sequence>
<dbReference type="RefSeq" id="WP_310820376.1">
    <property type="nucleotide sequence ID" value="NZ_CP036268.1"/>
</dbReference>
<evidence type="ECO:0000256" key="3">
    <source>
        <dbReference type="ARBA" id="ARBA00022448"/>
    </source>
</evidence>
<feature type="transmembrane region" description="Helical" evidence="7">
    <location>
        <begin position="408"/>
        <end position="431"/>
    </location>
</feature>
<dbReference type="PANTHER" id="PTHR23514">
    <property type="entry name" value="BYPASS OF STOP CODON PROTEIN 6"/>
    <property type="match status" value="1"/>
</dbReference>
<dbReference type="KEGG" id="svp:Pan189_24670"/>
<accession>A0A517R2H6</accession>
<proteinExistence type="inferred from homology"/>
<feature type="transmembrane region" description="Helical" evidence="7">
    <location>
        <begin position="18"/>
        <end position="38"/>
    </location>
</feature>
<feature type="transmembrane region" description="Helical" evidence="7">
    <location>
        <begin position="284"/>
        <end position="302"/>
    </location>
</feature>
<evidence type="ECO:0000256" key="1">
    <source>
        <dbReference type="ARBA" id="ARBA00004127"/>
    </source>
</evidence>